<dbReference type="Proteomes" id="UP000014760">
    <property type="component" value="Unassembled WGS sequence"/>
</dbReference>
<accession>R7V3D5</accession>
<evidence type="ECO:0000256" key="2">
    <source>
        <dbReference type="ARBA" id="ARBA00022490"/>
    </source>
</evidence>
<feature type="region of interest" description="Disordered" evidence="10">
    <location>
        <begin position="332"/>
        <end position="375"/>
    </location>
</feature>
<keyword evidence="3" id="KW-0493">Microtubule</keyword>
<evidence type="ECO:0000256" key="5">
    <source>
        <dbReference type="ARBA" id="ARBA00022840"/>
    </source>
</evidence>
<gene>
    <name evidence="11" type="ORF">CAPTEDRAFT_174693</name>
</gene>
<keyword evidence="4" id="KW-0547">Nucleotide-binding</keyword>
<dbReference type="EMBL" id="KB295515">
    <property type="protein sequence ID" value="ELU13064.1"/>
    <property type="molecule type" value="Genomic_DNA"/>
</dbReference>
<keyword evidence="5" id="KW-0067">ATP-binding</keyword>
<evidence type="ECO:0000256" key="10">
    <source>
        <dbReference type="SAM" id="MobiDB-lite"/>
    </source>
</evidence>
<dbReference type="OrthoDB" id="3176171at2759"/>
<evidence type="ECO:0000256" key="9">
    <source>
        <dbReference type="SAM" id="Coils"/>
    </source>
</evidence>
<dbReference type="CDD" id="cd23649">
    <property type="entry name" value="Khc_CBD_cc"/>
    <property type="match status" value="1"/>
</dbReference>
<sequence length="375" mass="42523">MKSEVKTIVQRCSQLEGTQHDAQQRLQLLDTDISEAKLTIQQYEAKMKLNEESLHETEHKKRALEEEMDSLKEEAASLRTQAKMYVSQLDEHKEKSANLASATEMKDALQVEMQSHREAHQRQLAELRNEITEKQSRISGLTESTQKITLAHEKLQADYDKLKSEESEKAVRLAELSLAMDRREQAKQDLKGLEETVAKELQTLHNLRKLFVQDLQTKVKKSQNKTDDDEEETMSSHAQKQKISFLENNLDQLTKVHKQLVRDNADLRCELPKLEKRLRATMDRVKSLESALKEAKEGAMRDRKRYQHEVDRIKEAVRQKNLMRRGHSAQIAKPIRAGHAPVPSQPMGIRGGGGAAAQNGPVAVRGGSSGATTTA</sequence>
<evidence type="ECO:0000256" key="3">
    <source>
        <dbReference type="ARBA" id="ARBA00022701"/>
    </source>
</evidence>
<evidence type="ECO:0000313" key="13">
    <source>
        <dbReference type="Proteomes" id="UP000014760"/>
    </source>
</evidence>
<dbReference type="STRING" id="283909.R7V3D5"/>
<protein>
    <recommendedName>
        <fullName evidence="14">Kinesin heavy chain</fullName>
    </recommendedName>
</protein>
<comment type="subcellular location">
    <subcellularLocation>
        <location evidence="1">Cytoplasm</location>
        <location evidence="1">Cytoskeleton</location>
    </subcellularLocation>
</comment>
<evidence type="ECO:0000313" key="11">
    <source>
        <dbReference type="EMBL" id="ELU13064.1"/>
    </source>
</evidence>
<dbReference type="EMBL" id="AMQN01005241">
    <property type="status" value="NOT_ANNOTATED_CDS"/>
    <property type="molecule type" value="Genomic_DNA"/>
</dbReference>
<proteinExistence type="predicted"/>
<dbReference type="AlphaFoldDB" id="R7V3D5"/>
<evidence type="ECO:0000256" key="1">
    <source>
        <dbReference type="ARBA" id="ARBA00004245"/>
    </source>
</evidence>
<reference evidence="11 13" key="2">
    <citation type="journal article" date="2013" name="Nature">
        <title>Insights into bilaterian evolution from three spiralian genomes.</title>
        <authorList>
            <person name="Simakov O."/>
            <person name="Marletaz F."/>
            <person name="Cho S.J."/>
            <person name="Edsinger-Gonzales E."/>
            <person name="Havlak P."/>
            <person name="Hellsten U."/>
            <person name="Kuo D.H."/>
            <person name="Larsson T."/>
            <person name="Lv J."/>
            <person name="Arendt D."/>
            <person name="Savage R."/>
            <person name="Osoegawa K."/>
            <person name="de Jong P."/>
            <person name="Grimwood J."/>
            <person name="Chapman J.A."/>
            <person name="Shapiro H."/>
            <person name="Aerts A."/>
            <person name="Otillar R.P."/>
            <person name="Terry A.Y."/>
            <person name="Boore J.L."/>
            <person name="Grigoriev I.V."/>
            <person name="Lindberg D.R."/>
            <person name="Seaver E.C."/>
            <person name="Weisblat D.A."/>
            <person name="Putnam N.H."/>
            <person name="Rokhsar D.S."/>
        </authorList>
    </citation>
    <scope>NUCLEOTIDE SEQUENCE</scope>
    <source>
        <strain evidence="11 13">I ESC-2004</strain>
    </source>
</reference>
<evidence type="ECO:0000256" key="7">
    <source>
        <dbReference type="ARBA" id="ARBA00023175"/>
    </source>
</evidence>
<feature type="coiled-coil region" evidence="9">
    <location>
        <begin position="26"/>
        <end position="144"/>
    </location>
</feature>
<evidence type="ECO:0000256" key="8">
    <source>
        <dbReference type="ARBA" id="ARBA00023212"/>
    </source>
</evidence>
<dbReference type="HOGENOM" id="CLU_738181_0_0_1"/>
<reference evidence="12" key="3">
    <citation type="submission" date="2015-06" db="UniProtKB">
        <authorList>
            <consortium name="EnsemblMetazoa"/>
        </authorList>
    </citation>
    <scope>IDENTIFICATION</scope>
</reference>
<evidence type="ECO:0000313" key="12">
    <source>
        <dbReference type="EnsemblMetazoa" id="CapteP174693"/>
    </source>
</evidence>
<feature type="region of interest" description="Disordered" evidence="10">
    <location>
        <begin position="221"/>
        <end position="240"/>
    </location>
</feature>
<organism evidence="11">
    <name type="scientific">Capitella teleta</name>
    <name type="common">Polychaete worm</name>
    <dbReference type="NCBI Taxonomy" id="283909"/>
    <lineage>
        <taxon>Eukaryota</taxon>
        <taxon>Metazoa</taxon>
        <taxon>Spiralia</taxon>
        <taxon>Lophotrochozoa</taxon>
        <taxon>Annelida</taxon>
        <taxon>Polychaeta</taxon>
        <taxon>Sedentaria</taxon>
        <taxon>Scolecida</taxon>
        <taxon>Capitellidae</taxon>
        <taxon>Capitella</taxon>
    </lineage>
</organism>
<evidence type="ECO:0000256" key="4">
    <source>
        <dbReference type="ARBA" id="ARBA00022741"/>
    </source>
</evidence>
<name>R7V3D5_CAPTE</name>
<keyword evidence="7" id="KW-0505">Motor protein</keyword>
<dbReference type="OMA" id="MAGFESK"/>
<keyword evidence="8" id="KW-0206">Cytoskeleton</keyword>
<evidence type="ECO:0000256" key="6">
    <source>
        <dbReference type="ARBA" id="ARBA00023054"/>
    </source>
</evidence>
<evidence type="ECO:0008006" key="14">
    <source>
        <dbReference type="Google" id="ProtNLM"/>
    </source>
</evidence>
<keyword evidence="13" id="KW-1185">Reference proteome</keyword>
<dbReference type="EnsemblMetazoa" id="CapteT174693">
    <property type="protein sequence ID" value="CapteP174693"/>
    <property type="gene ID" value="CapteG174693"/>
</dbReference>
<keyword evidence="2" id="KW-0963">Cytoplasm</keyword>
<reference evidence="13" key="1">
    <citation type="submission" date="2012-12" db="EMBL/GenBank/DDBJ databases">
        <authorList>
            <person name="Hellsten U."/>
            <person name="Grimwood J."/>
            <person name="Chapman J.A."/>
            <person name="Shapiro H."/>
            <person name="Aerts A."/>
            <person name="Otillar R.P."/>
            <person name="Terry A.Y."/>
            <person name="Boore J.L."/>
            <person name="Simakov O."/>
            <person name="Marletaz F."/>
            <person name="Cho S.-J."/>
            <person name="Edsinger-Gonzales E."/>
            <person name="Havlak P."/>
            <person name="Kuo D.-H."/>
            <person name="Larsson T."/>
            <person name="Lv J."/>
            <person name="Arendt D."/>
            <person name="Savage R."/>
            <person name="Osoegawa K."/>
            <person name="de Jong P."/>
            <person name="Lindberg D.R."/>
            <person name="Seaver E.C."/>
            <person name="Weisblat D.A."/>
            <person name="Putnam N.H."/>
            <person name="Grigoriev I.V."/>
            <person name="Rokhsar D.S."/>
        </authorList>
    </citation>
    <scope>NUCLEOTIDE SEQUENCE</scope>
    <source>
        <strain evidence="13">I ESC-2004</strain>
    </source>
</reference>
<keyword evidence="6 9" id="KW-0175">Coiled coil</keyword>
<dbReference type="InterPro" id="IPR059182">
    <property type="entry name" value="Khc_C"/>
</dbReference>